<dbReference type="EMBL" id="JARJLG010000038">
    <property type="protein sequence ID" value="KAJ7764096.1"/>
    <property type="molecule type" value="Genomic_DNA"/>
</dbReference>
<evidence type="ECO:0000313" key="2">
    <source>
        <dbReference type="Proteomes" id="UP001215280"/>
    </source>
</evidence>
<gene>
    <name evidence="1" type="ORF">DFH07DRAFT_770503</name>
</gene>
<reference evidence="1" key="1">
    <citation type="submission" date="2023-03" db="EMBL/GenBank/DDBJ databases">
        <title>Massive genome expansion in bonnet fungi (Mycena s.s.) driven by repeated elements and novel gene families across ecological guilds.</title>
        <authorList>
            <consortium name="Lawrence Berkeley National Laboratory"/>
            <person name="Harder C.B."/>
            <person name="Miyauchi S."/>
            <person name="Viragh M."/>
            <person name="Kuo A."/>
            <person name="Thoen E."/>
            <person name="Andreopoulos B."/>
            <person name="Lu D."/>
            <person name="Skrede I."/>
            <person name="Drula E."/>
            <person name="Henrissat B."/>
            <person name="Morin E."/>
            <person name="Kohler A."/>
            <person name="Barry K."/>
            <person name="LaButti K."/>
            <person name="Morin E."/>
            <person name="Salamov A."/>
            <person name="Lipzen A."/>
            <person name="Mereny Z."/>
            <person name="Hegedus B."/>
            <person name="Baldrian P."/>
            <person name="Stursova M."/>
            <person name="Weitz H."/>
            <person name="Taylor A."/>
            <person name="Grigoriev I.V."/>
            <person name="Nagy L.G."/>
            <person name="Martin F."/>
            <person name="Kauserud H."/>
        </authorList>
    </citation>
    <scope>NUCLEOTIDE SEQUENCE</scope>
    <source>
        <strain evidence="1">CBHHK188m</strain>
    </source>
</reference>
<organism evidence="1 2">
    <name type="scientific">Mycena maculata</name>
    <dbReference type="NCBI Taxonomy" id="230809"/>
    <lineage>
        <taxon>Eukaryota</taxon>
        <taxon>Fungi</taxon>
        <taxon>Dikarya</taxon>
        <taxon>Basidiomycota</taxon>
        <taxon>Agaricomycotina</taxon>
        <taxon>Agaricomycetes</taxon>
        <taxon>Agaricomycetidae</taxon>
        <taxon>Agaricales</taxon>
        <taxon>Marasmiineae</taxon>
        <taxon>Mycenaceae</taxon>
        <taxon>Mycena</taxon>
    </lineage>
</organism>
<evidence type="ECO:0000313" key="1">
    <source>
        <dbReference type="EMBL" id="KAJ7764096.1"/>
    </source>
</evidence>
<dbReference type="Proteomes" id="UP001215280">
    <property type="component" value="Unassembled WGS sequence"/>
</dbReference>
<accession>A0AAD7NJT5</accession>
<proteinExistence type="predicted"/>
<comment type="caution">
    <text evidence="1">The sequence shown here is derived from an EMBL/GenBank/DDBJ whole genome shotgun (WGS) entry which is preliminary data.</text>
</comment>
<sequence>MPQPVFKNHTSALIDETLAAVFSPFVHPEPRTLFGTVARYQPQIISGVVSRPSRRQISCATRDGHLVCGGRWYSADLRVVAQDLLIQMVSENGCVFEPNYALAAIQVDSDGLVVPASEVFDFEHKEFHSNHAILRELTPPSPFSPRPRHSINATVGEKRKRGRGIPPTRGSEVIDLTRDDEEAREVESMVISTSTKVGRGLSAGRAVRAKVEEDEEIETMMYFLERSQDDSTGDVGDANEFVLTLLEDVMDSEAQDVLKQECCESSHTS</sequence>
<dbReference type="AlphaFoldDB" id="A0AAD7NJT5"/>
<keyword evidence="2" id="KW-1185">Reference proteome</keyword>
<name>A0AAD7NJT5_9AGAR</name>
<protein>
    <submittedName>
        <fullName evidence="1">Uncharacterized protein</fullName>
    </submittedName>
</protein>